<reference evidence="10 11" key="1">
    <citation type="journal article" date="2012" name="Science">
        <title>The Paleozoic origin of enzymatic lignin decomposition reconstructed from 31 fungal genomes.</title>
        <authorList>
            <person name="Floudas D."/>
            <person name="Binder M."/>
            <person name="Riley R."/>
            <person name="Barry K."/>
            <person name="Blanchette R.A."/>
            <person name="Henrissat B."/>
            <person name="Martinez A.T."/>
            <person name="Otillar R."/>
            <person name="Spatafora J.W."/>
            <person name="Yadav J.S."/>
            <person name="Aerts A."/>
            <person name="Benoit I."/>
            <person name="Boyd A."/>
            <person name="Carlson A."/>
            <person name="Copeland A."/>
            <person name="Coutinho P.M."/>
            <person name="de Vries R.P."/>
            <person name="Ferreira P."/>
            <person name="Findley K."/>
            <person name="Foster B."/>
            <person name="Gaskell J."/>
            <person name="Glotzer D."/>
            <person name="Gorecki P."/>
            <person name="Heitman J."/>
            <person name="Hesse C."/>
            <person name="Hori C."/>
            <person name="Igarashi K."/>
            <person name="Jurgens J.A."/>
            <person name="Kallen N."/>
            <person name="Kersten P."/>
            <person name="Kohler A."/>
            <person name="Kuees U."/>
            <person name="Kumar T.K.A."/>
            <person name="Kuo A."/>
            <person name="LaButti K."/>
            <person name="Larrondo L.F."/>
            <person name="Lindquist E."/>
            <person name="Ling A."/>
            <person name="Lombard V."/>
            <person name="Lucas S."/>
            <person name="Lundell T."/>
            <person name="Martin R."/>
            <person name="McLaughlin D.J."/>
            <person name="Morgenstern I."/>
            <person name="Morin E."/>
            <person name="Murat C."/>
            <person name="Nagy L.G."/>
            <person name="Nolan M."/>
            <person name="Ohm R.A."/>
            <person name="Patyshakuliyeva A."/>
            <person name="Rokas A."/>
            <person name="Ruiz-Duenas F.J."/>
            <person name="Sabat G."/>
            <person name="Salamov A."/>
            <person name="Samejima M."/>
            <person name="Schmutz J."/>
            <person name="Slot J.C."/>
            <person name="St John F."/>
            <person name="Stenlid J."/>
            <person name="Sun H."/>
            <person name="Sun S."/>
            <person name="Syed K."/>
            <person name="Tsang A."/>
            <person name="Wiebenga A."/>
            <person name="Young D."/>
            <person name="Pisabarro A."/>
            <person name="Eastwood D.C."/>
            <person name="Martin F."/>
            <person name="Cullen D."/>
            <person name="Grigoriev I.V."/>
            <person name="Hibbett D.S."/>
        </authorList>
    </citation>
    <scope>NUCLEOTIDE SEQUENCE [LARGE SCALE GENOMIC DNA]</scope>
    <source>
        <strain evidence="10 11">DJM-731 SS1</strain>
    </source>
</reference>
<gene>
    <name evidence="10" type="ORF">DACRYDRAFT_118641</name>
</gene>
<proteinExistence type="inferred from homology"/>
<dbReference type="GO" id="GO:0042720">
    <property type="term" value="C:mitochondrial inner membrane peptidase complex"/>
    <property type="evidence" value="ECO:0007669"/>
    <property type="project" value="TreeGrafter"/>
</dbReference>
<evidence type="ECO:0000256" key="8">
    <source>
        <dbReference type="RuleBase" id="RU362041"/>
    </source>
</evidence>
<dbReference type="RefSeq" id="XP_040625240.1">
    <property type="nucleotide sequence ID" value="XM_040770628.1"/>
</dbReference>
<dbReference type="InterPro" id="IPR052064">
    <property type="entry name" value="Mito_IMP1_subunit"/>
</dbReference>
<dbReference type="Proteomes" id="UP000030653">
    <property type="component" value="Unassembled WGS sequence"/>
</dbReference>
<accession>M5G3K7</accession>
<dbReference type="OrthoDB" id="308440at2759"/>
<dbReference type="InterPro" id="IPR019533">
    <property type="entry name" value="Peptidase_S26"/>
</dbReference>
<keyword evidence="3 8" id="KW-0378">Hydrolase</keyword>
<evidence type="ECO:0000313" key="11">
    <source>
        <dbReference type="Proteomes" id="UP000030653"/>
    </source>
</evidence>
<dbReference type="PANTHER" id="PTHR12383:SF16">
    <property type="entry name" value="MITOCHONDRIAL INNER MEMBRANE PROTEASE SUBUNIT 1"/>
    <property type="match status" value="1"/>
</dbReference>
<dbReference type="NCBIfam" id="TIGR02227">
    <property type="entry name" value="sigpep_I_bact"/>
    <property type="match status" value="1"/>
</dbReference>
<evidence type="ECO:0000256" key="4">
    <source>
        <dbReference type="ARBA" id="ARBA00023128"/>
    </source>
</evidence>
<dbReference type="Gene3D" id="2.10.109.10">
    <property type="entry name" value="Umud Fragment, subunit A"/>
    <property type="match status" value="1"/>
</dbReference>
<dbReference type="GO" id="GO:0004252">
    <property type="term" value="F:serine-type endopeptidase activity"/>
    <property type="evidence" value="ECO:0007669"/>
    <property type="project" value="InterPro"/>
</dbReference>
<dbReference type="OMA" id="RICKRVV"/>
<keyword evidence="11" id="KW-1185">Reference proteome</keyword>
<dbReference type="PROSITE" id="PS00760">
    <property type="entry name" value="SPASE_I_2"/>
    <property type="match status" value="1"/>
</dbReference>
<keyword evidence="5" id="KW-0472">Membrane</keyword>
<evidence type="ECO:0000256" key="6">
    <source>
        <dbReference type="ARBA" id="ARBA00038445"/>
    </source>
</evidence>
<dbReference type="Pfam" id="PF10502">
    <property type="entry name" value="Peptidase_S26"/>
    <property type="match status" value="1"/>
</dbReference>
<dbReference type="InterPro" id="IPR019757">
    <property type="entry name" value="Pept_S26A_signal_pept_1_Lys-AS"/>
</dbReference>
<evidence type="ECO:0000256" key="5">
    <source>
        <dbReference type="ARBA" id="ARBA00023136"/>
    </source>
</evidence>
<protein>
    <recommendedName>
        <fullName evidence="8">Mitochondrial inner membrane protease subunit</fullName>
        <ecNumber evidence="8">3.4.21.-</ecNumber>
    </recommendedName>
</protein>
<dbReference type="PRINTS" id="PR00727">
    <property type="entry name" value="LEADERPTASE"/>
</dbReference>
<dbReference type="SUPFAM" id="SSF51306">
    <property type="entry name" value="LexA/Signal peptidase"/>
    <property type="match status" value="1"/>
</dbReference>
<dbReference type="EC" id="3.4.21.-" evidence="8"/>
<dbReference type="CDD" id="cd06530">
    <property type="entry name" value="S26_SPase_I"/>
    <property type="match status" value="1"/>
</dbReference>
<evidence type="ECO:0000313" key="10">
    <source>
        <dbReference type="EMBL" id="EJT98342.1"/>
    </source>
</evidence>
<keyword evidence="4 8" id="KW-0496">Mitochondrion</keyword>
<feature type="active site" evidence="7">
    <location>
        <position position="100"/>
    </location>
</feature>
<sequence>MATRWALNSLRYFVPSPPPRGKLLYYTKRTLQLCGLVWCIEHWFFDLRLCVGASMLPTMPSEPTLALALMYPSLLPPPSLKLGDLVVARSPTHPRKEVCKRVIGLPGDTVCVDPIGAVRGHGGWEDAKGGKEHVVVPRGHVWLAGDNMSASVDSRMFGPVSLGLVRGKIVFRIWPNWGPLGNTFHELDINPDV</sequence>
<evidence type="ECO:0000256" key="1">
    <source>
        <dbReference type="ARBA" id="ARBA00004273"/>
    </source>
</evidence>
<comment type="subcellular location">
    <subcellularLocation>
        <location evidence="1 8">Mitochondrion inner membrane</location>
    </subcellularLocation>
</comment>
<evidence type="ECO:0000259" key="9">
    <source>
        <dbReference type="Pfam" id="PF10502"/>
    </source>
</evidence>
<dbReference type="PANTHER" id="PTHR12383">
    <property type="entry name" value="PROTEASE FAMILY S26 MITOCHONDRIAL INNER MEMBRANE PROTEASE-RELATED"/>
    <property type="match status" value="1"/>
</dbReference>
<dbReference type="InterPro" id="IPR000223">
    <property type="entry name" value="Pept_S26A_signal_pept_1"/>
</dbReference>
<evidence type="ECO:0000256" key="3">
    <source>
        <dbReference type="ARBA" id="ARBA00022801"/>
    </source>
</evidence>
<keyword evidence="2 8" id="KW-0999">Mitochondrion inner membrane</keyword>
<dbReference type="GO" id="GO:0006627">
    <property type="term" value="P:protein processing involved in protein targeting to mitochondrion"/>
    <property type="evidence" value="ECO:0007669"/>
    <property type="project" value="TreeGrafter"/>
</dbReference>
<dbReference type="InterPro" id="IPR036286">
    <property type="entry name" value="LexA/Signal_pep-like_sf"/>
</dbReference>
<dbReference type="HOGENOM" id="CLU_028723_4_3_1"/>
<dbReference type="EMBL" id="JH795873">
    <property type="protein sequence ID" value="EJT98342.1"/>
    <property type="molecule type" value="Genomic_DNA"/>
</dbReference>
<feature type="domain" description="Peptidase S26" evidence="9">
    <location>
        <begin position="26"/>
        <end position="174"/>
    </location>
</feature>
<keyword evidence="8" id="KW-0645">Protease</keyword>
<dbReference type="STRING" id="1858805.M5G3K7"/>
<evidence type="ECO:0000256" key="2">
    <source>
        <dbReference type="ARBA" id="ARBA00022792"/>
    </source>
</evidence>
<evidence type="ECO:0000256" key="7">
    <source>
        <dbReference type="PIRSR" id="PIRSR600223-1"/>
    </source>
</evidence>
<dbReference type="GO" id="GO:0006465">
    <property type="term" value="P:signal peptide processing"/>
    <property type="evidence" value="ECO:0007669"/>
    <property type="project" value="InterPro"/>
</dbReference>
<dbReference type="AlphaFoldDB" id="M5G3K7"/>
<dbReference type="GeneID" id="63685690"/>
<organism evidence="10 11">
    <name type="scientific">Dacryopinax primogenitus (strain DJM 731)</name>
    <name type="common">Brown rot fungus</name>
    <dbReference type="NCBI Taxonomy" id="1858805"/>
    <lineage>
        <taxon>Eukaryota</taxon>
        <taxon>Fungi</taxon>
        <taxon>Dikarya</taxon>
        <taxon>Basidiomycota</taxon>
        <taxon>Agaricomycotina</taxon>
        <taxon>Dacrymycetes</taxon>
        <taxon>Dacrymycetales</taxon>
        <taxon>Dacrymycetaceae</taxon>
        <taxon>Dacryopinax</taxon>
    </lineage>
</organism>
<name>M5G3K7_DACPD</name>
<comment type="similarity">
    <text evidence="6">Belongs to the peptidase S26 family. IMP1 subfamily.</text>
</comment>
<feature type="active site" evidence="7">
    <location>
        <position position="54"/>
    </location>
</feature>